<gene>
    <name evidence="9" type="ORF">BASA50_006218</name>
</gene>
<evidence type="ECO:0000256" key="5">
    <source>
        <dbReference type="ARBA" id="ARBA00022989"/>
    </source>
</evidence>
<keyword evidence="6 7" id="KW-0472">Membrane</keyword>
<dbReference type="PANTHER" id="PTHR11009">
    <property type="entry name" value="DER1-LIKE PROTEIN, DERLIN"/>
    <property type="match status" value="1"/>
</dbReference>
<dbReference type="InterPro" id="IPR007599">
    <property type="entry name" value="DER1"/>
</dbReference>
<name>A0ABQ8FC14_9FUNG</name>
<reference evidence="9 10" key="1">
    <citation type="submission" date="2021-02" db="EMBL/GenBank/DDBJ databases">
        <title>Variation within the Batrachochytrium salamandrivorans European outbreak.</title>
        <authorList>
            <person name="Kelly M."/>
            <person name="Pasmans F."/>
            <person name="Shea T.P."/>
            <person name="Munoz J.F."/>
            <person name="Carranza S."/>
            <person name="Cuomo C.A."/>
            <person name="Martel A."/>
        </authorList>
    </citation>
    <scope>NUCLEOTIDE SEQUENCE [LARGE SCALE GENOMIC DNA]</scope>
    <source>
        <strain evidence="9 10">AMFP18/2</strain>
    </source>
</reference>
<evidence type="ECO:0000256" key="3">
    <source>
        <dbReference type="ARBA" id="ARBA00022692"/>
    </source>
</evidence>
<evidence type="ECO:0000256" key="8">
    <source>
        <dbReference type="SAM" id="MobiDB-lite"/>
    </source>
</evidence>
<evidence type="ECO:0000256" key="1">
    <source>
        <dbReference type="ARBA" id="ARBA00004477"/>
    </source>
</evidence>
<feature type="compositionally biased region" description="Low complexity" evidence="8">
    <location>
        <begin position="246"/>
        <end position="257"/>
    </location>
</feature>
<evidence type="ECO:0000256" key="4">
    <source>
        <dbReference type="ARBA" id="ARBA00022824"/>
    </source>
</evidence>
<keyword evidence="3 7" id="KW-0812">Transmembrane</keyword>
<dbReference type="EMBL" id="JAFCIX010000325">
    <property type="protein sequence ID" value="KAH6594956.1"/>
    <property type="molecule type" value="Genomic_DNA"/>
</dbReference>
<evidence type="ECO:0000256" key="2">
    <source>
        <dbReference type="ARBA" id="ARBA00008917"/>
    </source>
</evidence>
<dbReference type="InterPro" id="IPR035952">
    <property type="entry name" value="Rhomboid-like_sf"/>
</dbReference>
<evidence type="ECO:0000313" key="9">
    <source>
        <dbReference type="EMBL" id="KAH6594956.1"/>
    </source>
</evidence>
<keyword evidence="5 7" id="KW-1133">Transmembrane helix</keyword>
<evidence type="ECO:0000313" key="10">
    <source>
        <dbReference type="Proteomes" id="UP001648503"/>
    </source>
</evidence>
<protein>
    <recommendedName>
        <fullName evidence="7">Derlin</fullName>
    </recommendedName>
</protein>
<keyword evidence="4 7" id="KW-0256">Endoplasmic reticulum</keyword>
<comment type="subcellular location">
    <subcellularLocation>
        <location evidence="1 7">Endoplasmic reticulum membrane</location>
        <topology evidence="1 7">Multi-pass membrane protein</topology>
    </subcellularLocation>
</comment>
<comment type="caution">
    <text evidence="7">Lacks conserved residue(s) required for the propagation of feature annotation.</text>
</comment>
<sequence>MSNQPRGAPIPSLLTDLQKFVYSVPPVTRYLVFGTLVFSLSAQIGLCKAHQLMLSFSDLTQSFEIWRLCTAHLFSSGPNMIWHLYMLYQNSRSLEDGYYSTRPADYAFFIILVMSVLDVIGLFFGYPLLTESFGMAITYMYAMSRGDEIVTFMFGMQFKAMYLPWVLIVFNMVMGGGVFMSLIGVAVGHLYYFVEVVYPQQNGGTKILVTPTLITNLYGPPPNVMGASGSIPNMGNTGRSAAFTRQTSSSQSSSQTSGYRWGSGNRLGSE</sequence>
<organism evidence="9 10">
    <name type="scientific">Batrachochytrium salamandrivorans</name>
    <dbReference type="NCBI Taxonomy" id="1357716"/>
    <lineage>
        <taxon>Eukaryota</taxon>
        <taxon>Fungi</taxon>
        <taxon>Fungi incertae sedis</taxon>
        <taxon>Chytridiomycota</taxon>
        <taxon>Chytridiomycota incertae sedis</taxon>
        <taxon>Chytridiomycetes</taxon>
        <taxon>Rhizophydiales</taxon>
        <taxon>Rhizophydiales incertae sedis</taxon>
        <taxon>Batrachochytrium</taxon>
    </lineage>
</organism>
<dbReference type="SUPFAM" id="SSF144091">
    <property type="entry name" value="Rhomboid-like"/>
    <property type="match status" value="1"/>
</dbReference>
<feature type="region of interest" description="Disordered" evidence="8">
    <location>
        <begin position="238"/>
        <end position="270"/>
    </location>
</feature>
<evidence type="ECO:0000256" key="6">
    <source>
        <dbReference type="ARBA" id="ARBA00023136"/>
    </source>
</evidence>
<comment type="caution">
    <text evidence="9">The sequence shown here is derived from an EMBL/GenBank/DDBJ whole genome shotgun (WGS) entry which is preliminary data.</text>
</comment>
<dbReference type="Pfam" id="PF04511">
    <property type="entry name" value="DER1"/>
    <property type="match status" value="1"/>
</dbReference>
<keyword evidence="10" id="KW-1185">Reference proteome</keyword>
<feature type="transmembrane region" description="Helical" evidence="7">
    <location>
        <begin position="27"/>
        <end position="47"/>
    </location>
</feature>
<dbReference type="Proteomes" id="UP001648503">
    <property type="component" value="Unassembled WGS sequence"/>
</dbReference>
<feature type="transmembrane region" description="Helical" evidence="7">
    <location>
        <begin position="106"/>
        <end position="129"/>
    </location>
</feature>
<comment type="similarity">
    <text evidence="2 7">Belongs to the derlin family.</text>
</comment>
<evidence type="ECO:0000256" key="7">
    <source>
        <dbReference type="RuleBase" id="RU363059"/>
    </source>
</evidence>
<accession>A0ABQ8FC14</accession>
<comment type="function">
    <text evidence="7">May be involved in the degradation of misfolded endoplasmic reticulum (ER) luminal proteins.</text>
</comment>
<proteinExistence type="inferred from homology"/>